<reference evidence="1 2" key="1">
    <citation type="submission" date="2018-05" db="EMBL/GenBank/DDBJ databases">
        <title>Reference genomes for bee gut microbiota database.</title>
        <authorList>
            <person name="Ellegaard K.M."/>
        </authorList>
    </citation>
    <scope>NUCLEOTIDE SEQUENCE [LARGE SCALE GENOMIC DNA]</scope>
    <source>
        <strain evidence="1 2">ESL0284</strain>
    </source>
</reference>
<dbReference type="SUPFAM" id="SSF48452">
    <property type="entry name" value="TPR-like"/>
    <property type="match status" value="1"/>
</dbReference>
<accession>A0A318MX30</accession>
<dbReference type="AlphaFoldDB" id="A0A318MX30"/>
<dbReference type="OrthoDB" id="7375477at2"/>
<gene>
    <name evidence="1" type="ORF">DK869_04755</name>
</gene>
<evidence type="ECO:0000313" key="2">
    <source>
        <dbReference type="Proteomes" id="UP000247565"/>
    </source>
</evidence>
<dbReference type="EMBL" id="QGLT01000002">
    <property type="protein sequence ID" value="PXZ00710.1"/>
    <property type="molecule type" value="Genomic_DNA"/>
</dbReference>
<evidence type="ECO:0000313" key="1">
    <source>
        <dbReference type="EMBL" id="PXZ00710.1"/>
    </source>
</evidence>
<dbReference type="Proteomes" id="UP000247565">
    <property type="component" value="Unassembled WGS sequence"/>
</dbReference>
<organism evidence="1 2">
    <name type="scientific">Commensalibacter melissae</name>
    <dbReference type="NCBI Taxonomy" id="2070537"/>
    <lineage>
        <taxon>Bacteria</taxon>
        <taxon>Pseudomonadati</taxon>
        <taxon>Pseudomonadota</taxon>
        <taxon>Alphaproteobacteria</taxon>
        <taxon>Acetobacterales</taxon>
        <taxon>Acetobacteraceae</taxon>
    </lineage>
</organism>
<sequence>MIGNLGKIPFCLTGFLFLAACGVTQNDPPRDEPLQRTMDVAKQGVFYNRLKQAEINYLKSYQFALTRDDQNDIENAGYNLAVVQLDMNNKQKAYETVQAVRNELYIRDEKNSPQLDLVEAAILYRLHRQDEALRLLQNAVQTSQDDIRERAYFFIGLIANDQNNISLLVKASQKLDQLILKDKNARKEDSWKADQGELHALLNYRNGKYDDAITTSRFVEVSRRQQIEYRAMVRALVIQAMAYESKGDRIQAANLYIRAGKSARFLKEYTDAKNYLYKAVALQADQITNNLASHELSTVRQEEFKMKENSLDKN</sequence>
<keyword evidence="2" id="KW-1185">Reference proteome</keyword>
<dbReference type="InterPro" id="IPR011990">
    <property type="entry name" value="TPR-like_helical_dom_sf"/>
</dbReference>
<proteinExistence type="predicted"/>
<comment type="caution">
    <text evidence="1">The sequence shown here is derived from an EMBL/GenBank/DDBJ whole genome shotgun (WGS) entry which is preliminary data.</text>
</comment>
<dbReference type="RefSeq" id="WP_110438852.1">
    <property type="nucleotide sequence ID" value="NZ_CP046393.1"/>
</dbReference>
<protein>
    <recommendedName>
        <fullName evidence="3">MalT-like TPR region domain-containing protein</fullName>
    </recommendedName>
</protein>
<dbReference type="Gene3D" id="1.25.40.10">
    <property type="entry name" value="Tetratricopeptide repeat domain"/>
    <property type="match status" value="1"/>
</dbReference>
<dbReference type="PROSITE" id="PS51257">
    <property type="entry name" value="PROKAR_LIPOPROTEIN"/>
    <property type="match status" value="1"/>
</dbReference>
<name>A0A318MX30_9PROT</name>
<evidence type="ECO:0008006" key="3">
    <source>
        <dbReference type="Google" id="ProtNLM"/>
    </source>
</evidence>